<accession>A0A1G8HKY8</accession>
<gene>
    <name evidence="1" type="ORF">SAMN05216272_105296</name>
</gene>
<dbReference type="Proteomes" id="UP000199636">
    <property type="component" value="Unassembled WGS sequence"/>
</dbReference>
<dbReference type="Pfam" id="PF05939">
    <property type="entry name" value="Phage_min_tail"/>
    <property type="match status" value="1"/>
</dbReference>
<protein>
    <submittedName>
        <fullName evidence="1">Phage-related protein</fullName>
    </submittedName>
</protein>
<proteinExistence type="predicted"/>
<sequence>MTEVFSWDIAVSSTGTINQSVREAKFGDGYSQAVGDGINNEWEVWEISRIGRKALIDDIRAFFRRHGGWKSFSWTSPSGMQGLFRCSNIQLAPHGAGKFTISATFTQVGDYPQGAP</sequence>
<dbReference type="EMBL" id="FNDS01000005">
    <property type="protein sequence ID" value="SDI07242.1"/>
    <property type="molecule type" value="Genomic_DNA"/>
</dbReference>
<dbReference type="AlphaFoldDB" id="A0A1G8HKY8"/>
<dbReference type="OrthoDB" id="8607203at2"/>
<evidence type="ECO:0000313" key="2">
    <source>
        <dbReference type="Proteomes" id="UP000199636"/>
    </source>
</evidence>
<name>A0A1G8HKY8_9PSED</name>
<organism evidence="1 2">
    <name type="scientific">Pseudomonas panipatensis</name>
    <dbReference type="NCBI Taxonomy" id="428992"/>
    <lineage>
        <taxon>Bacteria</taxon>
        <taxon>Pseudomonadati</taxon>
        <taxon>Pseudomonadota</taxon>
        <taxon>Gammaproteobacteria</taxon>
        <taxon>Pseudomonadales</taxon>
        <taxon>Pseudomonadaceae</taxon>
        <taxon>Pseudomonas</taxon>
    </lineage>
</organism>
<reference evidence="2" key="1">
    <citation type="submission" date="2016-10" db="EMBL/GenBank/DDBJ databases">
        <authorList>
            <person name="Varghese N."/>
            <person name="Submissions S."/>
        </authorList>
    </citation>
    <scope>NUCLEOTIDE SEQUENCE [LARGE SCALE GENOMIC DNA]</scope>
    <source>
        <strain evidence="2">CCM 7469</strain>
    </source>
</reference>
<keyword evidence="2" id="KW-1185">Reference proteome</keyword>
<dbReference type="STRING" id="428992.SAMN05216272_105296"/>
<dbReference type="InterPro" id="IPR010265">
    <property type="entry name" value="Phage_lambda_TipM"/>
</dbReference>
<dbReference type="RefSeq" id="WP_090263207.1">
    <property type="nucleotide sequence ID" value="NZ_FNDS01000005.1"/>
</dbReference>
<evidence type="ECO:0000313" key="1">
    <source>
        <dbReference type="EMBL" id="SDI07242.1"/>
    </source>
</evidence>